<name>A0A225B2J9_TALAT</name>
<dbReference type="Pfam" id="PF25484">
    <property type="entry name" value="DUF7907"/>
    <property type="match status" value="1"/>
</dbReference>
<evidence type="ECO:0000313" key="3">
    <source>
        <dbReference type="EMBL" id="OKL62209.1"/>
    </source>
</evidence>
<dbReference type="InterPro" id="IPR057229">
    <property type="entry name" value="DUF7907"/>
</dbReference>
<evidence type="ECO:0000259" key="2">
    <source>
        <dbReference type="Pfam" id="PF25484"/>
    </source>
</evidence>
<sequence>MLFTQIALAAATFVAGSFAAADEFYIKTTGSSLSSHNDLFLEAYHTGAGLADAVLSTDNINAGHFYLNDTELRMDVGDVDYAYGFELAADSGYAAWQFVTINVQTAQSGFSVESNGTVAFNGTEFGGWLACDWWHGAPQLFWKIEFDSVDIPSSCSSVTLVTQAISS</sequence>
<keyword evidence="4" id="KW-1185">Reference proteome</keyword>
<gene>
    <name evidence="3" type="ORF">UA08_02454</name>
</gene>
<dbReference type="OrthoDB" id="3518533at2759"/>
<dbReference type="AlphaFoldDB" id="A0A225B2J9"/>
<dbReference type="Proteomes" id="UP000214365">
    <property type="component" value="Unassembled WGS sequence"/>
</dbReference>
<proteinExistence type="predicted"/>
<feature type="chain" id="PRO_5013075944" description="DUF7907 domain-containing protein" evidence="1">
    <location>
        <begin position="20"/>
        <end position="167"/>
    </location>
</feature>
<feature type="signal peptide" evidence="1">
    <location>
        <begin position="1"/>
        <end position="19"/>
    </location>
</feature>
<dbReference type="STRING" id="1441469.A0A225B2J9"/>
<feature type="domain" description="DUF7907" evidence="2">
    <location>
        <begin position="22"/>
        <end position="163"/>
    </location>
</feature>
<protein>
    <recommendedName>
        <fullName evidence="2">DUF7907 domain-containing protein</fullName>
    </recommendedName>
</protein>
<dbReference type="RefSeq" id="XP_020122330.1">
    <property type="nucleotide sequence ID" value="XM_020264498.1"/>
</dbReference>
<evidence type="ECO:0000313" key="4">
    <source>
        <dbReference type="Proteomes" id="UP000214365"/>
    </source>
</evidence>
<accession>A0A225B2J9</accession>
<evidence type="ECO:0000256" key="1">
    <source>
        <dbReference type="SAM" id="SignalP"/>
    </source>
</evidence>
<reference evidence="3 4" key="1">
    <citation type="submission" date="2015-06" db="EMBL/GenBank/DDBJ databases">
        <title>Talaromyces atroroseus IBT 11181 draft genome.</title>
        <authorList>
            <person name="Rasmussen K.B."/>
            <person name="Rasmussen S."/>
            <person name="Petersen B."/>
            <person name="Sicheritz-Ponten T."/>
            <person name="Mortensen U.H."/>
            <person name="Thrane U."/>
        </authorList>
    </citation>
    <scope>NUCLEOTIDE SEQUENCE [LARGE SCALE GENOMIC DNA]</scope>
    <source>
        <strain evidence="3 4">IBT 11181</strain>
    </source>
</reference>
<comment type="caution">
    <text evidence="3">The sequence shown here is derived from an EMBL/GenBank/DDBJ whole genome shotgun (WGS) entry which is preliminary data.</text>
</comment>
<dbReference type="EMBL" id="LFMY01000003">
    <property type="protein sequence ID" value="OKL62209.1"/>
    <property type="molecule type" value="Genomic_DNA"/>
</dbReference>
<dbReference type="GeneID" id="31002209"/>
<organism evidence="3 4">
    <name type="scientific">Talaromyces atroroseus</name>
    <dbReference type="NCBI Taxonomy" id="1441469"/>
    <lineage>
        <taxon>Eukaryota</taxon>
        <taxon>Fungi</taxon>
        <taxon>Dikarya</taxon>
        <taxon>Ascomycota</taxon>
        <taxon>Pezizomycotina</taxon>
        <taxon>Eurotiomycetes</taxon>
        <taxon>Eurotiomycetidae</taxon>
        <taxon>Eurotiales</taxon>
        <taxon>Trichocomaceae</taxon>
        <taxon>Talaromyces</taxon>
        <taxon>Talaromyces sect. Trachyspermi</taxon>
    </lineage>
</organism>
<keyword evidence="1" id="KW-0732">Signal</keyword>